<evidence type="ECO:0000313" key="2">
    <source>
        <dbReference type="EMBL" id="MEC0239964.1"/>
    </source>
</evidence>
<accession>A0ABU6GJP8</accession>
<keyword evidence="3" id="KW-1185">Reference proteome</keyword>
<gene>
    <name evidence="2" type="ORF">P4H66_08910</name>
</gene>
<keyword evidence="1" id="KW-0472">Membrane</keyword>
<dbReference type="EMBL" id="JARLKZ010000005">
    <property type="protein sequence ID" value="MEC0239964.1"/>
    <property type="molecule type" value="Genomic_DNA"/>
</dbReference>
<comment type="caution">
    <text evidence="2">The sequence shown here is derived from an EMBL/GenBank/DDBJ whole genome shotgun (WGS) entry which is preliminary data.</text>
</comment>
<dbReference type="RefSeq" id="WP_326087285.1">
    <property type="nucleotide sequence ID" value="NZ_JARLKZ010000005.1"/>
</dbReference>
<sequence length="168" mass="19151">MKKNLFKYSCLLVGVVIIILWIINNWKIADNIDINSNSFIFQQNGDFNSEVKATLTGSYNSKRKQFEGKLSINGLTFPNVLFTSGLALTSHDGKETDVLGIIYFDNKTERYAIELTDEKIYEKLTGKKYNNSPLIISSPASSIEEANNIHDDLEMNDMKRRYTNLQIP</sequence>
<organism evidence="2 3">
    <name type="scientific">Paenibacillus dokdonensis</name>
    <dbReference type="NCBI Taxonomy" id="2567944"/>
    <lineage>
        <taxon>Bacteria</taxon>
        <taxon>Bacillati</taxon>
        <taxon>Bacillota</taxon>
        <taxon>Bacilli</taxon>
        <taxon>Bacillales</taxon>
        <taxon>Paenibacillaceae</taxon>
        <taxon>Paenibacillus</taxon>
    </lineage>
</organism>
<feature type="transmembrane region" description="Helical" evidence="1">
    <location>
        <begin position="6"/>
        <end position="23"/>
    </location>
</feature>
<name>A0ABU6GJP8_9BACL</name>
<reference evidence="2 3" key="1">
    <citation type="submission" date="2023-03" db="EMBL/GenBank/DDBJ databases">
        <title>Bacillus Genome Sequencing.</title>
        <authorList>
            <person name="Dunlap C."/>
        </authorList>
    </citation>
    <scope>NUCLEOTIDE SEQUENCE [LARGE SCALE GENOMIC DNA]</scope>
    <source>
        <strain evidence="2 3">BD-525</strain>
    </source>
</reference>
<evidence type="ECO:0000313" key="3">
    <source>
        <dbReference type="Proteomes" id="UP001344632"/>
    </source>
</evidence>
<dbReference type="Proteomes" id="UP001344632">
    <property type="component" value="Unassembled WGS sequence"/>
</dbReference>
<evidence type="ECO:0000256" key="1">
    <source>
        <dbReference type="SAM" id="Phobius"/>
    </source>
</evidence>
<keyword evidence="1" id="KW-0812">Transmembrane</keyword>
<keyword evidence="1" id="KW-1133">Transmembrane helix</keyword>
<protein>
    <submittedName>
        <fullName evidence="2">Uncharacterized protein</fullName>
    </submittedName>
</protein>
<proteinExistence type="predicted"/>